<dbReference type="AlphaFoldDB" id="A0A7X5V1I7"/>
<feature type="compositionally biased region" description="Basic and acidic residues" evidence="1">
    <location>
        <begin position="425"/>
        <end position="439"/>
    </location>
</feature>
<dbReference type="Proteomes" id="UP000564677">
    <property type="component" value="Unassembled WGS sequence"/>
</dbReference>
<sequence>MYQAAKRKPIADRPAATGPAGPAPVQCVAAPAPYHALPASVGLAAPNRTGLPNGLKSGIETLSGLSMDDVRVHRGSSRPATVQAHAYTQGSEIHLAPGQERHLPHEAWHVVQQKQGRVRPTLDLNGTSINDDAGLEGEADRMGQRAERTGGTPAGSMAPVQRAGIAAPVVQRSVLHLKDDEDNFVYYSDLEVVERGKRLTTFTSRKKAQEFDDTLSGNSDVVDGAITTSQHRARRVPTPYGHLKTAVTAKVRHQEQGPHSLSFIAFEERLQHRLAKGQYLELLDQVETPERAISLMKSEYGLDDGDDVLERYALDYRSLYDEFMRLLKDDGDHGVGSLFHLVARKLLQLNPYTTYNGPKSTNRGEDRHGVLGSNTLDTKAKYRSSLEYETYLQTRGDLFHSSDEEEDEQKPKEGGTAYVFSSISPRERRYSRKAREELKKKKRKPESSSSSKSKASDEDEDESSSSDSGKEKKPHKKSRNAKTLASRDTVTYFGHKFSPNTVGIRDGGECFWDTMRHYGFTAKQLSDAADAAGLTVDVAVDARDITAFVDALNDEVEETIWVRLVTYDLKTLKYQSRVDIGGGDKQVYVALFMDGDLGHYVPEL</sequence>
<evidence type="ECO:0000313" key="3">
    <source>
        <dbReference type="EMBL" id="NIJ66170.1"/>
    </source>
</evidence>
<protein>
    <recommendedName>
        <fullName evidence="2">eCIS core domain-containing protein</fullName>
    </recommendedName>
</protein>
<dbReference type="EMBL" id="JAASQV010000002">
    <property type="protein sequence ID" value="NIJ66170.1"/>
    <property type="molecule type" value="Genomic_DNA"/>
</dbReference>
<organism evidence="3 4">
    <name type="scientific">Sphingomonas leidyi</name>
    <dbReference type="NCBI Taxonomy" id="68569"/>
    <lineage>
        <taxon>Bacteria</taxon>
        <taxon>Pseudomonadati</taxon>
        <taxon>Pseudomonadota</taxon>
        <taxon>Alphaproteobacteria</taxon>
        <taxon>Sphingomonadales</taxon>
        <taxon>Sphingomonadaceae</taxon>
        <taxon>Sphingomonas</taxon>
    </lineage>
</organism>
<keyword evidence="4" id="KW-1185">Reference proteome</keyword>
<feature type="region of interest" description="Disordered" evidence="1">
    <location>
        <begin position="1"/>
        <end position="21"/>
    </location>
</feature>
<gene>
    <name evidence="3" type="ORF">FHR20_003132</name>
</gene>
<reference evidence="3 4" key="1">
    <citation type="submission" date="2020-03" db="EMBL/GenBank/DDBJ databases">
        <title>Genomic Encyclopedia of Type Strains, Phase IV (KMG-IV): sequencing the most valuable type-strain genomes for metagenomic binning, comparative biology and taxonomic classification.</title>
        <authorList>
            <person name="Goeker M."/>
        </authorList>
    </citation>
    <scope>NUCLEOTIDE SEQUENCE [LARGE SCALE GENOMIC DNA]</scope>
    <source>
        <strain evidence="3 4">DSM 4733</strain>
    </source>
</reference>
<feature type="region of interest" description="Disordered" evidence="1">
    <location>
        <begin position="399"/>
        <end position="484"/>
    </location>
</feature>
<proteinExistence type="predicted"/>
<name>A0A7X5V1I7_9SPHN</name>
<feature type="compositionally biased region" description="Basic and acidic residues" evidence="1">
    <location>
        <begin position="138"/>
        <end position="148"/>
    </location>
</feature>
<evidence type="ECO:0000313" key="4">
    <source>
        <dbReference type="Proteomes" id="UP000564677"/>
    </source>
</evidence>
<accession>A0A7X5V1I7</accession>
<feature type="region of interest" description="Disordered" evidence="1">
    <location>
        <begin position="121"/>
        <end position="158"/>
    </location>
</feature>
<feature type="domain" description="eCIS core" evidence="2">
    <location>
        <begin position="51"/>
        <end position="116"/>
    </location>
</feature>
<dbReference type="Pfam" id="PF13699">
    <property type="entry name" value="eCIS_core"/>
    <property type="match status" value="1"/>
</dbReference>
<comment type="caution">
    <text evidence="3">The sequence shown here is derived from an EMBL/GenBank/DDBJ whole genome shotgun (WGS) entry which is preliminary data.</text>
</comment>
<dbReference type="RefSeq" id="WP_208413607.1">
    <property type="nucleotide sequence ID" value="NZ_JAASQV010000002.1"/>
</dbReference>
<evidence type="ECO:0000256" key="1">
    <source>
        <dbReference type="SAM" id="MobiDB-lite"/>
    </source>
</evidence>
<dbReference type="InterPro" id="IPR025295">
    <property type="entry name" value="eCIS_core_dom"/>
</dbReference>
<evidence type="ECO:0000259" key="2">
    <source>
        <dbReference type="Pfam" id="PF13699"/>
    </source>
</evidence>